<gene>
    <name evidence="14 17" type="primary">carB</name>
    <name evidence="17" type="ORF">ACCI49_08625</name>
</gene>
<keyword evidence="8 14" id="KW-0547">Nucleotide-binding</keyword>
<feature type="binding site" evidence="14">
    <location>
        <position position="299"/>
    </location>
    <ligand>
        <name>Mn(2+)</name>
        <dbReference type="ChEBI" id="CHEBI:29035"/>
        <label>1</label>
    </ligand>
</feature>
<feature type="binding site" evidence="14">
    <location>
        <position position="840"/>
    </location>
    <ligand>
        <name>Mn(2+)</name>
        <dbReference type="ChEBI" id="CHEBI:29035"/>
        <label>4</label>
    </ligand>
</feature>
<feature type="domain" description="ATP-grasp" evidence="15">
    <location>
        <begin position="133"/>
        <end position="328"/>
    </location>
</feature>
<feature type="binding site" evidence="14">
    <location>
        <position position="840"/>
    </location>
    <ligand>
        <name>Mg(2+)</name>
        <dbReference type="ChEBI" id="CHEBI:18420"/>
        <label>3</label>
    </ligand>
</feature>
<keyword evidence="11 14" id="KW-0665">Pyrimidine biosynthesis</keyword>
<feature type="binding site" evidence="14">
    <location>
        <position position="299"/>
    </location>
    <ligand>
        <name>Mg(2+)</name>
        <dbReference type="ChEBI" id="CHEBI:18420"/>
        <label>2</label>
    </ligand>
</feature>
<evidence type="ECO:0000256" key="14">
    <source>
        <dbReference type="HAMAP-Rule" id="MF_01210"/>
    </source>
</evidence>
<dbReference type="PROSITE" id="PS51257">
    <property type="entry name" value="PROKAR_LIPOPROTEIN"/>
    <property type="match status" value="1"/>
</dbReference>
<feature type="binding site" evidence="14">
    <location>
        <position position="785"/>
    </location>
    <ligand>
        <name>ATP</name>
        <dbReference type="ChEBI" id="CHEBI:30616"/>
        <label>2</label>
    </ligand>
</feature>
<comment type="similarity">
    <text evidence="2 14">Belongs to the CarB family.</text>
</comment>
<dbReference type="PROSITE" id="PS00867">
    <property type="entry name" value="CPSASE_2"/>
    <property type="match status" value="2"/>
</dbReference>
<evidence type="ECO:0000256" key="2">
    <source>
        <dbReference type="ARBA" id="ARBA00009799"/>
    </source>
</evidence>
<evidence type="ECO:0000256" key="5">
    <source>
        <dbReference type="ARBA" id="ARBA00022605"/>
    </source>
</evidence>
<feature type="binding site" evidence="14">
    <location>
        <position position="755"/>
    </location>
    <ligand>
        <name>ATP</name>
        <dbReference type="ChEBI" id="CHEBI:30616"/>
        <label>2</label>
    </ligand>
</feature>
<protein>
    <recommendedName>
        <fullName evidence="14">Carbamoyl phosphate synthase large chain</fullName>
        <ecNumber evidence="14">6.3.4.16</ecNumber>
        <ecNumber evidence="14">6.3.5.5</ecNumber>
    </recommendedName>
    <alternativeName>
        <fullName evidence="14">Carbamoyl phosphate synthetase ammonia chain</fullName>
    </alternativeName>
</protein>
<reference evidence="17 18" key="1">
    <citation type="submission" date="2024-08" db="EMBL/GenBank/DDBJ databases">
        <authorList>
            <person name="Ishaq N."/>
        </authorList>
    </citation>
    <scope>NUCLEOTIDE SEQUENCE [LARGE SCALE GENOMIC DNA]</scope>
    <source>
        <strain evidence="17 18">DSM 18651</strain>
    </source>
</reference>
<dbReference type="SUPFAM" id="SSF56059">
    <property type="entry name" value="Glutathione synthetase ATP-binding domain-like"/>
    <property type="match status" value="2"/>
</dbReference>
<feature type="binding site" evidence="14">
    <location>
        <position position="129"/>
    </location>
    <ligand>
        <name>ATP</name>
        <dbReference type="ChEBI" id="CHEBI:30616"/>
        <label>1</label>
    </ligand>
</feature>
<comment type="caution">
    <text evidence="14">Lacks conserved residue(s) required for the propagation of feature annotation.</text>
</comment>
<dbReference type="Gene3D" id="3.40.50.1380">
    <property type="entry name" value="Methylglyoxal synthase-like domain"/>
    <property type="match status" value="1"/>
</dbReference>
<proteinExistence type="inferred from homology"/>
<dbReference type="Pfam" id="PF02786">
    <property type="entry name" value="CPSase_L_D2"/>
    <property type="match status" value="2"/>
</dbReference>
<evidence type="ECO:0000313" key="18">
    <source>
        <dbReference type="Proteomes" id="UP001569428"/>
    </source>
</evidence>
<feature type="domain" description="MGS-like" evidence="16">
    <location>
        <begin position="936"/>
        <end position="1074"/>
    </location>
</feature>
<feature type="binding site" evidence="14">
    <location>
        <position position="842"/>
    </location>
    <ligand>
        <name>Mg(2+)</name>
        <dbReference type="ChEBI" id="CHEBI:18420"/>
        <label>4</label>
    </ligand>
</feature>
<keyword evidence="12" id="KW-0464">Manganese</keyword>
<dbReference type="InterPro" id="IPR033937">
    <property type="entry name" value="MGS_CPS_CarB"/>
</dbReference>
<comment type="subunit">
    <text evidence="14">Composed of two chains; the small (or glutamine) chain promotes the hydrolysis of glutamine to ammonia, which is used by the large (or ammonia) chain to synthesize carbamoyl phosphate. Tetramer of heterodimers (alpha,beta)4.</text>
</comment>
<dbReference type="Pfam" id="PF25596">
    <property type="entry name" value="CPSase_L_D1"/>
    <property type="match status" value="2"/>
</dbReference>
<comment type="domain">
    <text evidence="14">The large subunit is composed of 2 ATP-grasp domains that are involved in binding the 2 ATP molecules needed for carbamoyl phosphate synthesis. The N-terminal ATP-grasp domain (referred to as the carboxyphosphate synthetic component) catalyzes the ATP-dependent phosphorylation of hydrogencarbonate to carboxyphosphate and the subsequent nucleophilic attack by ammonia to form a carbamate intermediate. The C-terminal ATP-grasp domain (referred to as the carbamoyl phosphate synthetic component) then catalyzes the phosphorylation of carbamate with the second ATP to form the end product carbamoyl phosphate. The reactive and unstable enzyme intermediates are sequentially channeled from one active site to the next through the interior of the protein over a distance of at least 96 A.</text>
</comment>
<feature type="region of interest" description="Carboxyphosphate synthetic domain" evidence="14">
    <location>
        <begin position="1"/>
        <end position="403"/>
    </location>
</feature>
<feature type="binding site" evidence="14">
    <location>
        <position position="208"/>
    </location>
    <ligand>
        <name>ATP</name>
        <dbReference type="ChEBI" id="CHEBI:30616"/>
        <label>1</label>
    </ligand>
</feature>
<keyword evidence="9 14" id="KW-0067">ATP-binding</keyword>
<dbReference type="Gene3D" id="1.10.1030.10">
    <property type="entry name" value="Carbamoyl-phosphate synthetase, large subunit oligomerisation domain"/>
    <property type="match status" value="1"/>
</dbReference>
<dbReference type="Pfam" id="PF02142">
    <property type="entry name" value="MGS"/>
    <property type="match status" value="1"/>
</dbReference>
<evidence type="ECO:0000256" key="4">
    <source>
        <dbReference type="ARBA" id="ARBA00022598"/>
    </source>
</evidence>
<dbReference type="EMBL" id="JBGMEK010000014">
    <property type="protein sequence ID" value="MFA0810986.1"/>
    <property type="molecule type" value="Genomic_DNA"/>
</dbReference>
<evidence type="ECO:0000313" key="17">
    <source>
        <dbReference type="EMBL" id="MFA0810986.1"/>
    </source>
</evidence>
<dbReference type="PRINTS" id="PR00098">
    <property type="entry name" value="CPSASE"/>
</dbReference>
<feature type="region of interest" description="Oligomerization domain" evidence="14">
    <location>
        <begin position="404"/>
        <end position="553"/>
    </location>
</feature>
<dbReference type="InterPro" id="IPR011607">
    <property type="entry name" value="MGS-like_dom"/>
</dbReference>
<dbReference type="PANTHER" id="PTHR11405">
    <property type="entry name" value="CARBAMOYLTRANSFERASE FAMILY MEMBER"/>
    <property type="match status" value="1"/>
</dbReference>
<dbReference type="HAMAP" id="MF_01210_A">
    <property type="entry name" value="CPSase_L_chain_A"/>
    <property type="match status" value="1"/>
</dbReference>
<keyword evidence="10" id="KW-0460">Magnesium</keyword>
<evidence type="ECO:0000256" key="9">
    <source>
        <dbReference type="ARBA" id="ARBA00022840"/>
    </source>
</evidence>
<feature type="binding site" evidence="14">
    <location>
        <position position="215"/>
    </location>
    <ligand>
        <name>ATP</name>
        <dbReference type="ChEBI" id="CHEBI:30616"/>
        <label>1</label>
    </ligand>
</feature>
<evidence type="ECO:0000259" key="15">
    <source>
        <dbReference type="PROSITE" id="PS50975"/>
    </source>
</evidence>
<feature type="binding site" evidence="14">
    <location>
        <position position="176"/>
    </location>
    <ligand>
        <name>ATP</name>
        <dbReference type="ChEBI" id="CHEBI:30616"/>
        <label>1</label>
    </ligand>
</feature>
<comment type="caution">
    <text evidence="17">The sequence shown here is derived from an EMBL/GenBank/DDBJ whole genome shotgun (WGS) entry which is preliminary data.</text>
</comment>
<dbReference type="SUPFAM" id="SSF52335">
    <property type="entry name" value="Methylglyoxal synthase-like"/>
    <property type="match status" value="1"/>
</dbReference>
<evidence type="ECO:0000256" key="10">
    <source>
        <dbReference type="ARBA" id="ARBA00022842"/>
    </source>
</evidence>
<comment type="pathway">
    <text evidence="14">Pyrimidine metabolism; UMP biosynthesis via de novo pathway; (S)-dihydroorotate from bicarbonate: step 1/3.</text>
</comment>
<evidence type="ECO:0000259" key="16">
    <source>
        <dbReference type="PROSITE" id="PS51855"/>
    </source>
</evidence>
<feature type="binding site" evidence="14">
    <location>
        <position position="840"/>
    </location>
    <ligand>
        <name>Mg(2+)</name>
        <dbReference type="ChEBI" id="CHEBI:18420"/>
        <label>4</label>
    </ligand>
</feature>
<feature type="binding site" evidence="14">
    <location>
        <position position="786"/>
    </location>
    <ligand>
        <name>ATP</name>
        <dbReference type="ChEBI" id="CHEBI:30616"/>
        <label>2</label>
    </ligand>
</feature>
<feature type="binding site" evidence="14">
    <location>
        <position position="828"/>
    </location>
    <ligand>
        <name>Mg(2+)</name>
        <dbReference type="ChEBI" id="CHEBI:18420"/>
        <label>3</label>
    </ligand>
</feature>
<feature type="binding site" evidence="14">
    <location>
        <position position="788"/>
    </location>
    <ligand>
        <name>ATP</name>
        <dbReference type="ChEBI" id="CHEBI:30616"/>
        <label>2</label>
    </ligand>
</feature>
<keyword evidence="7 14" id="KW-0677">Repeat</keyword>
<feature type="binding site" evidence="14">
    <location>
        <position position="243"/>
    </location>
    <ligand>
        <name>ATP</name>
        <dbReference type="ChEBI" id="CHEBI:30616"/>
        <label>1</label>
    </ligand>
</feature>
<dbReference type="CDD" id="cd01424">
    <property type="entry name" value="MGS_CPS_II"/>
    <property type="match status" value="1"/>
</dbReference>
<comment type="catalytic activity">
    <reaction evidence="13 14">
        <text>hydrogencarbonate + NH4(+) + 2 ATP = carbamoyl phosphate + 2 ADP + phosphate + 2 H(+)</text>
        <dbReference type="Rhea" id="RHEA:18029"/>
        <dbReference type="ChEBI" id="CHEBI:15378"/>
        <dbReference type="ChEBI" id="CHEBI:17544"/>
        <dbReference type="ChEBI" id="CHEBI:28938"/>
        <dbReference type="ChEBI" id="CHEBI:30616"/>
        <dbReference type="ChEBI" id="CHEBI:43474"/>
        <dbReference type="ChEBI" id="CHEBI:58228"/>
        <dbReference type="ChEBI" id="CHEBI:456216"/>
        <dbReference type="EC" id="6.3.4.16"/>
    </reaction>
</comment>
<dbReference type="InterPro" id="IPR005479">
    <property type="entry name" value="CPAse_ATP-bd"/>
</dbReference>
<comment type="cofactor">
    <cofactor evidence="14">
        <name>Mg(2+)</name>
        <dbReference type="ChEBI" id="CHEBI:18420"/>
    </cofactor>
    <cofactor evidence="14">
        <name>Mn(2+)</name>
        <dbReference type="ChEBI" id="CHEBI:29035"/>
    </cofactor>
    <text evidence="14">Binds 4 Mg(2+) or Mn(2+) ions per subunit.</text>
</comment>
<keyword evidence="5 14" id="KW-0028">Amino-acid biosynthesis</keyword>
<feature type="binding site" evidence="14">
    <location>
        <position position="241"/>
    </location>
    <ligand>
        <name>ATP</name>
        <dbReference type="ChEBI" id="CHEBI:30616"/>
        <label>1</label>
    </ligand>
</feature>
<feature type="binding site" evidence="14">
    <location>
        <position position="301"/>
    </location>
    <ligand>
        <name>Mn(2+)</name>
        <dbReference type="ChEBI" id="CHEBI:29035"/>
        <label>2</label>
    </ligand>
</feature>
<dbReference type="EC" id="6.3.5.5" evidence="14"/>
<dbReference type="PROSITE" id="PS50975">
    <property type="entry name" value="ATP_GRASP"/>
    <property type="match status" value="2"/>
</dbReference>
<organism evidence="17 18">
    <name type="scientific">Microbulbifer epialgicus</name>
    <dbReference type="NCBI Taxonomy" id="393907"/>
    <lineage>
        <taxon>Bacteria</taxon>
        <taxon>Pseudomonadati</taxon>
        <taxon>Pseudomonadota</taxon>
        <taxon>Gammaproteobacteria</taxon>
        <taxon>Cellvibrionales</taxon>
        <taxon>Microbulbiferaceae</taxon>
        <taxon>Microbulbifer</taxon>
    </lineage>
</organism>
<dbReference type="RefSeq" id="WP_371838558.1">
    <property type="nucleotide sequence ID" value="NZ_JBGMEK010000014.1"/>
</dbReference>
<dbReference type="InterPro" id="IPR006275">
    <property type="entry name" value="CPSase_lsu"/>
</dbReference>
<dbReference type="PROSITE" id="PS00866">
    <property type="entry name" value="CPSASE_1"/>
    <property type="match status" value="2"/>
</dbReference>
<keyword evidence="18" id="KW-1185">Reference proteome</keyword>
<evidence type="ECO:0000256" key="1">
    <source>
        <dbReference type="ARBA" id="ARBA00005077"/>
    </source>
</evidence>
<dbReference type="Pfam" id="PF02787">
    <property type="entry name" value="CPSase_L_D3"/>
    <property type="match status" value="1"/>
</dbReference>
<feature type="region of interest" description="Allosteric domain" evidence="14">
    <location>
        <begin position="936"/>
        <end position="1075"/>
    </location>
</feature>
<dbReference type="PROSITE" id="PS51855">
    <property type="entry name" value="MGS"/>
    <property type="match status" value="1"/>
</dbReference>
<evidence type="ECO:0000256" key="11">
    <source>
        <dbReference type="ARBA" id="ARBA00022975"/>
    </source>
</evidence>
<evidence type="ECO:0000256" key="12">
    <source>
        <dbReference type="ARBA" id="ARBA00023211"/>
    </source>
</evidence>
<dbReference type="InterPro" id="IPR016185">
    <property type="entry name" value="PreATP-grasp_dom_sf"/>
</dbReference>
<name>A0ABV4NY03_9GAMM</name>
<dbReference type="InterPro" id="IPR011761">
    <property type="entry name" value="ATP-grasp"/>
</dbReference>
<accession>A0ABV4NY03</accession>
<feature type="binding site" evidence="14">
    <location>
        <position position="169"/>
    </location>
    <ligand>
        <name>ATP</name>
        <dbReference type="ChEBI" id="CHEBI:30616"/>
        <label>1</label>
    </ligand>
</feature>
<evidence type="ECO:0000256" key="7">
    <source>
        <dbReference type="ARBA" id="ARBA00022737"/>
    </source>
</evidence>
<dbReference type="Proteomes" id="UP001569428">
    <property type="component" value="Unassembled WGS sequence"/>
</dbReference>
<feature type="binding site" evidence="14">
    <location>
        <position position="714"/>
    </location>
    <ligand>
        <name>ATP</name>
        <dbReference type="ChEBI" id="CHEBI:30616"/>
        <label>2</label>
    </ligand>
</feature>
<feature type="binding site" evidence="14">
    <location>
        <position position="753"/>
    </location>
    <ligand>
        <name>ATP</name>
        <dbReference type="ChEBI" id="CHEBI:30616"/>
        <label>2</label>
    </ligand>
</feature>
<evidence type="ECO:0000256" key="3">
    <source>
        <dbReference type="ARBA" id="ARBA00022571"/>
    </source>
</evidence>
<feature type="binding site" evidence="14">
    <location>
        <position position="760"/>
    </location>
    <ligand>
        <name>ATP</name>
        <dbReference type="ChEBI" id="CHEBI:30616"/>
        <label>2</label>
    </ligand>
</feature>
<comment type="function">
    <text evidence="14">Large subunit of the glutamine-dependent carbamoyl phosphate synthetase (CPSase). CPSase catalyzes the formation of carbamoyl phosphate from the ammonia moiety of glutamine, carbonate, and phosphate donated by ATP, constituting the first step of 2 biosynthetic pathways, one leading to arginine and/or urea and the other to pyrimidine nucleotides. The large subunit (synthetase) binds the substrates ammonia (free or transferred from glutamine from the small subunit), hydrogencarbonate and ATP and carries out an ATP-coupled ligase reaction, activating hydrogencarbonate by forming carboxy phosphate which reacts with ammonia to form carbamoyl phosphate.</text>
</comment>
<feature type="binding site" evidence="14">
    <location>
        <position position="299"/>
    </location>
    <ligand>
        <name>Mn(2+)</name>
        <dbReference type="ChEBI" id="CHEBI:29035"/>
        <label>2</label>
    </ligand>
</feature>
<feature type="binding site" evidence="14">
    <location>
        <position position="285"/>
    </location>
    <ligand>
        <name>Mn(2+)</name>
        <dbReference type="ChEBI" id="CHEBI:29035"/>
        <label>1</label>
    </ligand>
</feature>
<dbReference type="InterPro" id="IPR036897">
    <property type="entry name" value="CarbamoylP_synth_lsu_oligo_sf"/>
</dbReference>
<dbReference type="PANTHER" id="PTHR11405:SF53">
    <property type="entry name" value="CARBAMOYL-PHOSPHATE SYNTHASE [AMMONIA], MITOCHONDRIAL"/>
    <property type="match status" value="1"/>
</dbReference>
<keyword evidence="3 14" id="KW-0055">Arginine biosynthesis</keyword>
<dbReference type="InterPro" id="IPR036914">
    <property type="entry name" value="MGS-like_dom_sf"/>
</dbReference>
<evidence type="ECO:0000256" key="6">
    <source>
        <dbReference type="ARBA" id="ARBA00022723"/>
    </source>
</evidence>
<dbReference type="NCBIfam" id="NF003671">
    <property type="entry name" value="PRK05294.1"/>
    <property type="match status" value="1"/>
</dbReference>
<keyword evidence="4 14" id="KW-0436">Ligase</keyword>
<dbReference type="Gene3D" id="3.40.50.20">
    <property type="match status" value="2"/>
</dbReference>
<feature type="binding site" evidence="14">
    <location>
        <position position="175"/>
    </location>
    <ligand>
        <name>ATP</name>
        <dbReference type="ChEBI" id="CHEBI:30616"/>
        <label>1</label>
    </ligand>
</feature>
<keyword evidence="6" id="KW-0479">Metal-binding</keyword>
<feature type="binding site" evidence="14">
    <location>
        <position position="299"/>
    </location>
    <ligand>
        <name>Mg(2+)</name>
        <dbReference type="ChEBI" id="CHEBI:18420"/>
        <label>1</label>
    </ligand>
</feature>
<feature type="domain" description="ATP-grasp" evidence="15">
    <location>
        <begin position="678"/>
        <end position="869"/>
    </location>
</feature>
<feature type="binding site" evidence="14">
    <location>
        <position position="299"/>
    </location>
    <ligand>
        <name>ATP</name>
        <dbReference type="ChEBI" id="CHEBI:30616"/>
        <label>1</label>
    </ligand>
</feature>
<dbReference type="GO" id="GO:0004088">
    <property type="term" value="F:carbamoyl-phosphate synthase (glutamine-hydrolyzing) activity"/>
    <property type="evidence" value="ECO:0007669"/>
    <property type="project" value="UniProtKB-EC"/>
</dbReference>
<dbReference type="SUPFAM" id="SSF48108">
    <property type="entry name" value="Carbamoyl phosphate synthetase, large subunit connection domain"/>
    <property type="match status" value="1"/>
</dbReference>
<dbReference type="InterPro" id="IPR058047">
    <property type="entry name" value="CPSase_preATP-grasp"/>
</dbReference>
<dbReference type="InterPro" id="IPR005480">
    <property type="entry name" value="CPSase_lsu_oligo"/>
</dbReference>
<dbReference type="NCBIfam" id="TIGR01369">
    <property type="entry name" value="CPSaseII_lrg"/>
    <property type="match status" value="1"/>
</dbReference>
<dbReference type="Gene3D" id="3.30.470.20">
    <property type="entry name" value="ATP-grasp fold, B domain"/>
    <property type="match status" value="2"/>
</dbReference>
<dbReference type="SMART" id="SM01096">
    <property type="entry name" value="CPSase_L_D3"/>
    <property type="match status" value="1"/>
</dbReference>
<comment type="catalytic activity">
    <reaction evidence="14">
        <text>hydrogencarbonate + L-glutamine + 2 ATP + H2O = carbamoyl phosphate + L-glutamate + 2 ADP + phosphate + 2 H(+)</text>
        <dbReference type="Rhea" id="RHEA:18633"/>
        <dbReference type="ChEBI" id="CHEBI:15377"/>
        <dbReference type="ChEBI" id="CHEBI:15378"/>
        <dbReference type="ChEBI" id="CHEBI:17544"/>
        <dbReference type="ChEBI" id="CHEBI:29985"/>
        <dbReference type="ChEBI" id="CHEBI:30616"/>
        <dbReference type="ChEBI" id="CHEBI:43474"/>
        <dbReference type="ChEBI" id="CHEBI:58228"/>
        <dbReference type="ChEBI" id="CHEBI:58359"/>
        <dbReference type="ChEBI" id="CHEBI:456216"/>
        <dbReference type="EC" id="6.3.5.5"/>
    </reaction>
</comment>
<feature type="binding site" evidence="14">
    <location>
        <position position="301"/>
    </location>
    <ligand>
        <name>Mg(2+)</name>
        <dbReference type="ChEBI" id="CHEBI:18420"/>
        <label>2</label>
    </ligand>
</feature>
<evidence type="ECO:0000256" key="13">
    <source>
        <dbReference type="ARBA" id="ARBA00047359"/>
    </source>
</evidence>
<dbReference type="InterPro" id="IPR005483">
    <property type="entry name" value="CPSase_dom"/>
</dbReference>
<feature type="binding site" evidence="14">
    <location>
        <position position="828"/>
    </location>
    <ligand>
        <name>ATP</name>
        <dbReference type="ChEBI" id="CHEBI:30616"/>
        <label>2</label>
    </ligand>
</feature>
<feature type="binding site" evidence="14">
    <location>
        <position position="842"/>
    </location>
    <ligand>
        <name>Mn(2+)</name>
        <dbReference type="ChEBI" id="CHEBI:29035"/>
        <label>4</label>
    </ligand>
</feature>
<evidence type="ECO:0000256" key="8">
    <source>
        <dbReference type="ARBA" id="ARBA00022741"/>
    </source>
</evidence>
<dbReference type="NCBIfam" id="NF009455">
    <property type="entry name" value="PRK12815.1"/>
    <property type="match status" value="1"/>
</dbReference>
<feature type="binding site" evidence="14">
    <location>
        <position position="840"/>
    </location>
    <ligand>
        <name>ATP</name>
        <dbReference type="ChEBI" id="CHEBI:30616"/>
        <label>2</label>
    </ligand>
</feature>
<dbReference type="EC" id="6.3.4.16" evidence="14"/>
<comment type="pathway">
    <text evidence="1 14">Amino-acid biosynthesis; L-arginine biosynthesis; carbamoyl phosphate from bicarbonate: step 1/1.</text>
</comment>
<feature type="binding site" evidence="14">
    <location>
        <position position="285"/>
    </location>
    <ligand>
        <name>Mg(2+)</name>
        <dbReference type="ChEBI" id="CHEBI:18420"/>
        <label>1</label>
    </ligand>
</feature>
<feature type="binding site" evidence="14">
    <location>
        <position position="787"/>
    </location>
    <ligand>
        <name>ATP</name>
        <dbReference type="ChEBI" id="CHEBI:30616"/>
        <label>2</label>
    </ligand>
</feature>
<feature type="binding site" evidence="14">
    <location>
        <position position="285"/>
    </location>
    <ligand>
        <name>ATP</name>
        <dbReference type="ChEBI" id="CHEBI:30616"/>
        <label>1</label>
    </ligand>
</feature>
<feature type="binding site" evidence="14">
    <location>
        <position position="210"/>
    </location>
    <ligand>
        <name>ATP</name>
        <dbReference type="ChEBI" id="CHEBI:30616"/>
        <label>1</label>
    </ligand>
</feature>
<feature type="binding site" evidence="14">
    <location>
        <position position="840"/>
    </location>
    <ligand>
        <name>Mn(2+)</name>
        <dbReference type="ChEBI" id="CHEBI:29035"/>
        <label>3</label>
    </ligand>
</feature>
<dbReference type="SUPFAM" id="SSF52440">
    <property type="entry name" value="PreATP-grasp domain"/>
    <property type="match status" value="2"/>
</dbReference>
<dbReference type="HAMAP" id="MF_01210_B">
    <property type="entry name" value="CPSase_L_chain_B"/>
    <property type="match status" value="1"/>
</dbReference>
<feature type="binding site" evidence="14">
    <location>
        <position position="242"/>
    </location>
    <ligand>
        <name>ATP</name>
        <dbReference type="ChEBI" id="CHEBI:30616"/>
        <label>1</label>
    </ligand>
</feature>
<sequence>MPKRTDIQSILIIGAGPIVIGQACEFDYSGAQACKALREEGYRVILVNSNPATIMTDPAMADATYIEPVEWRTVAKIIEQERPDAILPTMGGQTALNCALDLDKHGVLKEFNVELIGADKDAIEKAEDRDLFDKAMKAIGLETPRAKIVHSMEEAKKVPEEFGFPVIIRPSFTMGGSGGGVAYNWPEFEEICKRGLDLSPTNELLIDESLLGWKEYEMEVVRDKNDNCIIVCSIENFDPMGVHTGDSITVAPAQTLTDKEYQLMRNASIAVLREIGVETGGSNVQFGVCPKTGRVVVIEMNPRVSRSSALASKATGFPIAKVAAKLAVGYTLDELQNDITGGATPASFEPSIDYVVTKIPRFTFEKFGEADARLTTQMKSVGEVMAIGRTFQESLQKALRGLEVGSFGLESKIDPSKDGAESRLRSELSVPGAERIWYVGDAFRMGMSVGEVYDLSGIDPWFLVQIEELIKIEEPLKSLPTSALTAEHMRFLKRKGFSDRRLADLLGVSQKSVREFRHKLGVFPSYKRVDTCAAEFSTSTAYMYSTYDEECEAQPSDKKKIMVLGGGPNRIGQGIEFDYCCVHAALAMREDGYETIMVNCNPETVSTDYDTSDRLYFEPVTLEDVLEIVAKEKPEGVIVQFGGQTPLNLARYLANEGVPIIGTTPEQIDRAEDRERFQQMIMRLGLKQPKNAIVRSVSEAIQAAKEVGYPLVVRPSYVLGGRAMEIVYKEDELLTYMKEAVQVSDEAPVLLDHFLNAAIEVDIDAVSDGQDVVIGAIMQHIEQCGVHSGDSACSLPPYSLPADVQDRMREEVKAMARELGVVGLMNTQLAYQDGEIYVIEVNPRASRTVPFVSKCIGTSLAKVAARCQAGISLKEQGFTEEIVPDYYSVKESVFPFNKFPKVDPILGPEMKSTGEVMGVGATFAEAFDKGLVAAGDRLPESGRVFISVRDFDKADAVGVARDLVELGFEVIASRGTAKVLQENDIPVTTVNKMSEGRPHIVDMIKNDEIALVVNTTEGRQAIRDSADIRRSAENHQVCYTTTLAAAQAMAMAMRQEQPLQVRRLQDLHQRVVKLS</sequence>
<feature type="binding site" evidence="14">
    <location>
        <position position="828"/>
    </location>
    <ligand>
        <name>Mn(2+)</name>
        <dbReference type="ChEBI" id="CHEBI:29035"/>
        <label>3</label>
    </ligand>
</feature>
<dbReference type="SMART" id="SM00851">
    <property type="entry name" value="MGS"/>
    <property type="match status" value="1"/>
</dbReference>